<organism evidence="2 3">
    <name type="scientific">Heracleum sosnowskyi</name>
    <dbReference type="NCBI Taxonomy" id="360622"/>
    <lineage>
        <taxon>Eukaryota</taxon>
        <taxon>Viridiplantae</taxon>
        <taxon>Streptophyta</taxon>
        <taxon>Embryophyta</taxon>
        <taxon>Tracheophyta</taxon>
        <taxon>Spermatophyta</taxon>
        <taxon>Magnoliopsida</taxon>
        <taxon>eudicotyledons</taxon>
        <taxon>Gunneridae</taxon>
        <taxon>Pentapetalae</taxon>
        <taxon>asterids</taxon>
        <taxon>campanulids</taxon>
        <taxon>Apiales</taxon>
        <taxon>Apiaceae</taxon>
        <taxon>Apioideae</taxon>
        <taxon>apioid superclade</taxon>
        <taxon>Tordylieae</taxon>
        <taxon>Tordyliinae</taxon>
        <taxon>Heracleum</taxon>
    </lineage>
</organism>
<dbReference type="EMBL" id="JAUIZM010000009">
    <property type="protein sequence ID" value="KAK1363870.1"/>
    <property type="molecule type" value="Genomic_DNA"/>
</dbReference>
<proteinExistence type="predicted"/>
<protein>
    <submittedName>
        <fullName evidence="2">SHR-BD domain-containing protein</fullName>
    </submittedName>
</protein>
<dbReference type="GO" id="GO:0045053">
    <property type="term" value="P:protein retention in Golgi apparatus"/>
    <property type="evidence" value="ECO:0007669"/>
    <property type="project" value="TreeGrafter"/>
</dbReference>
<evidence type="ECO:0000313" key="2">
    <source>
        <dbReference type="EMBL" id="KAK1363870.1"/>
    </source>
</evidence>
<gene>
    <name evidence="2" type="ORF">POM88_039431</name>
</gene>
<evidence type="ECO:0000313" key="3">
    <source>
        <dbReference type="Proteomes" id="UP001237642"/>
    </source>
</evidence>
<feature type="domain" description="Vacuolar protein sorting-associated protein 13 VPS13 adaptor binding" evidence="1">
    <location>
        <begin position="2067"/>
        <end position="2479"/>
    </location>
</feature>
<dbReference type="GO" id="GO:0006623">
    <property type="term" value="P:protein targeting to vacuole"/>
    <property type="evidence" value="ECO:0007669"/>
    <property type="project" value="TreeGrafter"/>
</dbReference>
<reference evidence="2" key="2">
    <citation type="submission" date="2023-05" db="EMBL/GenBank/DDBJ databases">
        <authorList>
            <person name="Schelkunov M.I."/>
        </authorList>
    </citation>
    <scope>NUCLEOTIDE SEQUENCE</scope>
    <source>
        <strain evidence="2">Hsosn_3</strain>
        <tissue evidence="2">Leaf</tissue>
    </source>
</reference>
<sequence length="3151" mass="352057">MFFNGWLQRKLASALRPWLRQDSELELKLGFLRSHGIAKNLCFDTSVLTQQLDDSARFAFTDFKIDELKLGVSNWSFPAFLIDVDGLHVTLTLREIKDEDRTNQRAQTVDSSTEDMMKVLSEIDPEGIALNDAMESLSAIICSYNRKTSILCTILGHCHLRIRHVNLLVQCPTTNHSYSCMLEMNDFDIKSGFTGHRCFLRAVVSSLFLPSTENSFKLGVRGFTVGLKDKDSINNIFSSRYLQTSIALKDLRVVNFNLSNPELELTISPSQISIIAAMSKLSSTEPKCARNGRQLWSLAASRYKSLLPARRWSFRKLVNVVCLWLRYVHSYEHLLSSVGYPVDEVLNRSVIKMSHNKQFSISVKRKWNEISTYEKDLPLEAAVLARRTCYSIILLALPQSHYVDHLNNNGQGIASNNACLKQCISVNIGIISITIYPEKAVERSVSGRAKSDIGISYSNLLSFCFSVDTLYFLYKDCIFDRFLSFSCGNLSAMSSSVRIESSNNYDGFLKGRKKKSSDPVLTLWGQPAQVFVEENSFPFVGGQLKEMWSTWKTSCAELEDGKVLFPEHPFILCEIKDFLTDQGVGDKSFGFKNCCLVIGELNVILDYASIVSVFLIFKQIQSALYRSDCSLEAIVPVDTPVTCEDPLLRSWDNIYNSCASEMETELYKFLPRQHIQAAVFIAGPQIRISLNKEVFFGNEAHVNSIHDEIHLVFNIRSVELGVKPTLGSDLESSFWGHSIQHEPPAHPRLKEPELTYNYLSDEKMCKCQARSTLAAHLKVNGLIAYLDTKNQQDEVIVLNPTTIRLSSIRKELHSFGATIFAFSAGLHWITTELAVMIFMDEFSILVKVVDGLTSIFTSTTTYSDSNGYMNLDSSDREKMAEGHSGNTGTLVSRVNWGNLIESSTGFVINCTCEIKAMDIVLHKSRGSNYKDHTSETVGNKMLTMHEVLDYGVSISIKESRIGISYVARDADILASFSVLRAGLFNSVSDVLGKSDQFCVSNLLLHSMNFRKELSFSDCTFALWLRCHAGDSACEHIQSLNDASDCDGEVLNLVEESLIATDNEGSVTLSLDSSQKFSGTGQSIVPASSHRILINISFSEIFFGGSAVKDLLLGEHNLNKLKLSLSVGENCRRISCLAQGGSIFLEAEAVAMFFQCLTLYEQSLRQVLPAAPLPKQNLRAGTVKNVVVHNNHHSQGSQTTHQNVNQDKLDKLVIGLSEISLVLMARDELGILQEILFELDVHLDVDMAERRNFLLRLSQFSIISRILHESIEQQSSEIQISQSSSDVSNYPSSLTVIGNTTEAIAEDPTIPITGGPTTAFQQMRGIHSTLDEAGSSGYSISPIESYIDTTRSKVSGLSPQNCILKHLSASLALEKFMPQDISKQYWVGCGSISGFEMTISLQEIQIILSMMDTVSGFLGKKRTNNVEQKYLTRNQEPERKFEDVVPDGAVVALQDVHHHTYITVEGDQNNYNVVGSIHYSIVGDRALFKVKYHYQRRWGSTVLWISLTSLYAKSDSGESLRLNCRAGSSFVDISSSSDSAWALWKIYPFKAVNYYGDTDVDSYSPVSANMFHLINRKNDRGVAFVDDSLECVSKPGSPFKLKVFQDYALAREINVLDTYPAEALENGIKEGSERTESQTCISIEVDKCIVTIVHEISTTKEKIPLLQLSIASQELLMQILHVKARIMSRLNVVLYYFDAQRNLWSELLHPAEISIFYRYGFQITGTETILPTVPVHFYAKIKQLDISITELSLDILLFVLGELNLAGPFAVRSSVILANCCKVENQSGLTLLCHFHQNQYASVARNQSSMVFLRHLALVSQTSNASIVTVQLTDQGSFTTSPVHISLLEARTFAWRTRIVSSQEPKTYPGPFIVAEVSRRRGDGLSLAVSPLLRIHNETEFSMELRFQRPEHKESESASVILKAGDTIDDTLAAFSAINLSGGSKKALVSLSVGNYLFSFRPEITKDSRSLSELHSVEWSNDLKGGKAIYLSGLFDKLSYKVRKALSTESVKCSFSIAHCSLKSEEGHIGDIDFLIQSIGRDIPIIQPDGTGYTSGNRNSHVALQEQKEIFILPTIQISNLLQSEVEVFSSDKDFQNIISRDKIGKFAIVPCNSTSNLYANPTTIYFTFTLTAYNSSCKPVNCADWVKKLQKQKSDVNSLDIELDFGSGKYFAFLRLAFKDNGILEATIFTPYTLKNETEFLLFCCGPNQKPLARYEAGNLDSEIPPELGSFLPAKSTSSWFIKCNKVRLILLDKNESHTILDLDALSGLTEIDLEVEEGSGCNFITKLGVSLKPSTGNVIVPSRTVSINPRYMVSNESEETIVVRQCYLEDEMQGVVSVTGKQRTAVHLRNVTGNKKEIGVFDKILRHHKSARDDSLLYVQFKPKDVGFDWSGPVCVTSLGRFFLKFKRFKDYPVQDISNHAATPDHEYSSVHVIEEDSTLVLHFYRPPHTSLPYRIENCLEDAPITYYQKGSSEPEVIGAGGNVDYVWDDSNLPHKLVIQISEVQLLREINLDKLRTWKPFYRAGKQRGLGLQLPLHRNPGDKRGSFGQLNGIEIITSGFEVYADGPTRVLRICEFPDSHKSNTSLYSGAKMQLRVFDSAISILEPSKKEREVNELPTYTPIIVIRLGNIYMDSLLTNHRKCNSIRVQSLSVDEKWIGAPFASMIRRHHSQYPDTDSSMLHVVFILLSTSSEVKHVEYSSIVLQPFDLNLDEETLMRIAPFWRTSLSDPHTKSQQYYFDHFEIHPIKIIASFLPGEFYSSYSSTQETLRSLLHSVIKIPAIKHKSVELNGVLVTHAMITIRELSIKCAQHYSWYAMRAIYIAKGSPLLPPAFASIFDDSASSSLDVFFDPSSGLINLPGLTIGTFKLISKSIDSKGFSGTKRYFGDLGKTLKAAGSNILFAAATEISDSILKGAETSGFNGMVSGFHQGVLKLAMEPTLLGTAFIEGGPDRKIKLDRNPGVDELYIEGYLQAMLDAMYKQEYLRVRVIDDQVILKNLPPSSSLIEEIMDRVKGFLVSKTLLKGDSSSFRPLRHIRGENDWKIGPTILTLCEHLFVSFMIRGLRQQAGKVTTKIKLKEKLEVIDGKPIVAASVGQEQKGKGKGVWRLGIGRFVLSGIIAYLDGRLCRCIPNPIARRIVSGFLLTFLDQNDQ</sequence>
<name>A0AAD8M6E2_9APIA</name>
<dbReference type="Pfam" id="PF25036">
    <property type="entry name" value="VPS13_VAB"/>
    <property type="match status" value="1"/>
</dbReference>
<accession>A0AAD8M6E2</accession>
<dbReference type="PANTHER" id="PTHR16166">
    <property type="entry name" value="VACUOLAR PROTEIN SORTING-ASSOCIATED PROTEIN VPS13"/>
    <property type="match status" value="1"/>
</dbReference>
<evidence type="ECO:0000259" key="1">
    <source>
        <dbReference type="Pfam" id="PF25036"/>
    </source>
</evidence>
<dbReference type="InterPro" id="IPR009543">
    <property type="entry name" value="VPS13_VAB"/>
</dbReference>
<dbReference type="InterPro" id="IPR026847">
    <property type="entry name" value="VPS13"/>
</dbReference>
<comment type="caution">
    <text evidence="2">The sequence shown here is derived from an EMBL/GenBank/DDBJ whole genome shotgun (WGS) entry which is preliminary data.</text>
</comment>
<reference evidence="2" key="1">
    <citation type="submission" date="2023-02" db="EMBL/GenBank/DDBJ databases">
        <title>Genome of toxic invasive species Heracleum sosnowskyi carries increased number of genes despite the absence of recent whole-genome duplications.</title>
        <authorList>
            <person name="Schelkunov M."/>
            <person name="Shtratnikova V."/>
            <person name="Makarenko M."/>
            <person name="Klepikova A."/>
            <person name="Omelchenko D."/>
            <person name="Novikova G."/>
            <person name="Obukhova E."/>
            <person name="Bogdanov V."/>
            <person name="Penin A."/>
            <person name="Logacheva M."/>
        </authorList>
    </citation>
    <scope>NUCLEOTIDE SEQUENCE</scope>
    <source>
        <strain evidence="2">Hsosn_3</strain>
        <tissue evidence="2">Leaf</tissue>
    </source>
</reference>
<dbReference type="PANTHER" id="PTHR16166:SF130">
    <property type="entry name" value="PROTEIN SORTING-ASSOCIATED PROTEIN, PUTATIVE (DUF1162)-RELATED"/>
    <property type="match status" value="1"/>
</dbReference>
<keyword evidence="3" id="KW-1185">Reference proteome</keyword>
<dbReference type="Proteomes" id="UP001237642">
    <property type="component" value="Unassembled WGS sequence"/>
</dbReference>